<protein>
    <submittedName>
        <fullName evidence="2">Uncharacterized protein</fullName>
    </submittedName>
</protein>
<accession>A0A9P6AWY5</accession>
<feature type="compositionally biased region" description="Acidic residues" evidence="1">
    <location>
        <begin position="168"/>
        <end position="189"/>
    </location>
</feature>
<keyword evidence="3" id="KW-1185">Reference proteome</keyword>
<evidence type="ECO:0000256" key="1">
    <source>
        <dbReference type="SAM" id="MobiDB-lite"/>
    </source>
</evidence>
<evidence type="ECO:0000313" key="2">
    <source>
        <dbReference type="EMBL" id="KAF9513344.1"/>
    </source>
</evidence>
<gene>
    <name evidence="2" type="ORF">BS47DRAFT_1362538</name>
</gene>
<feature type="region of interest" description="Disordered" evidence="1">
    <location>
        <begin position="166"/>
        <end position="227"/>
    </location>
</feature>
<dbReference type="AlphaFoldDB" id="A0A9P6AWY5"/>
<reference evidence="2" key="1">
    <citation type="journal article" date="2020" name="Nat. Commun.">
        <title>Large-scale genome sequencing of mycorrhizal fungi provides insights into the early evolution of symbiotic traits.</title>
        <authorList>
            <person name="Miyauchi S."/>
            <person name="Kiss E."/>
            <person name="Kuo A."/>
            <person name="Drula E."/>
            <person name="Kohler A."/>
            <person name="Sanchez-Garcia M."/>
            <person name="Morin E."/>
            <person name="Andreopoulos B."/>
            <person name="Barry K.W."/>
            <person name="Bonito G."/>
            <person name="Buee M."/>
            <person name="Carver A."/>
            <person name="Chen C."/>
            <person name="Cichocki N."/>
            <person name="Clum A."/>
            <person name="Culley D."/>
            <person name="Crous P.W."/>
            <person name="Fauchery L."/>
            <person name="Girlanda M."/>
            <person name="Hayes R.D."/>
            <person name="Keri Z."/>
            <person name="LaButti K."/>
            <person name="Lipzen A."/>
            <person name="Lombard V."/>
            <person name="Magnuson J."/>
            <person name="Maillard F."/>
            <person name="Murat C."/>
            <person name="Nolan M."/>
            <person name="Ohm R.A."/>
            <person name="Pangilinan J."/>
            <person name="Pereira M.F."/>
            <person name="Perotto S."/>
            <person name="Peter M."/>
            <person name="Pfister S."/>
            <person name="Riley R."/>
            <person name="Sitrit Y."/>
            <person name="Stielow J.B."/>
            <person name="Szollosi G."/>
            <person name="Zifcakova L."/>
            <person name="Stursova M."/>
            <person name="Spatafora J.W."/>
            <person name="Tedersoo L."/>
            <person name="Vaario L.M."/>
            <person name="Yamada A."/>
            <person name="Yan M."/>
            <person name="Wang P."/>
            <person name="Xu J."/>
            <person name="Bruns T."/>
            <person name="Baldrian P."/>
            <person name="Vilgalys R."/>
            <person name="Dunand C."/>
            <person name="Henrissat B."/>
            <person name="Grigoriev I.V."/>
            <person name="Hibbett D."/>
            <person name="Nagy L.G."/>
            <person name="Martin F.M."/>
        </authorList>
    </citation>
    <scope>NUCLEOTIDE SEQUENCE</scope>
    <source>
        <strain evidence="2">UP504</strain>
    </source>
</reference>
<proteinExistence type="predicted"/>
<dbReference type="OrthoDB" id="2682330at2759"/>
<name>A0A9P6AWY5_9AGAM</name>
<evidence type="ECO:0000313" key="3">
    <source>
        <dbReference type="Proteomes" id="UP000886523"/>
    </source>
</evidence>
<organism evidence="2 3">
    <name type="scientific">Hydnum rufescens UP504</name>
    <dbReference type="NCBI Taxonomy" id="1448309"/>
    <lineage>
        <taxon>Eukaryota</taxon>
        <taxon>Fungi</taxon>
        <taxon>Dikarya</taxon>
        <taxon>Basidiomycota</taxon>
        <taxon>Agaricomycotina</taxon>
        <taxon>Agaricomycetes</taxon>
        <taxon>Cantharellales</taxon>
        <taxon>Hydnaceae</taxon>
        <taxon>Hydnum</taxon>
    </lineage>
</organism>
<dbReference type="Proteomes" id="UP000886523">
    <property type="component" value="Unassembled WGS sequence"/>
</dbReference>
<dbReference type="EMBL" id="MU128974">
    <property type="protein sequence ID" value="KAF9513344.1"/>
    <property type="molecule type" value="Genomic_DNA"/>
</dbReference>
<sequence length="227" mass="26532">MSHFTFTSAFLIIKGNYGSGTLFPMEGSQEEDLSERFIEALDEYYHDDWEAFKSHLLDYYPLKKKNLIIRKLLSIEKFNNYIWEFTVIARALEDRKVLSQTDKYNYFWRGIKPVSFRNKIANVLRNSKQWINLTNPLPMDKATQVIKLWLKRDLYQVLDEHGLSMASGDEESSEVMDSDDDSGLDDLEDESKRVKSKKSQSKVDAKQKKEETVAKPSETKPRTRAIQ</sequence>
<comment type="caution">
    <text evidence="2">The sequence shown here is derived from an EMBL/GenBank/DDBJ whole genome shotgun (WGS) entry which is preliminary data.</text>
</comment>
<feature type="compositionally biased region" description="Basic and acidic residues" evidence="1">
    <location>
        <begin position="201"/>
        <end position="221"/>
    </location>
</feature>